<dbReference type="RefSeq" id="WP_048090739.1">
    <property type="nucleotide sequence ID" value="NZ_JMIY01000004.1"/>
</dbReference>
<reference evidence="2 3" key="1">
    <citation type="journal article" date="2013" name="Nature">
        <title>Anaerobic oxidation of methane coupled to nitrate reduction in a novel archaeal lineage.</title>
        <authorList>
            <person name="Haroon M.F."/>
            <person name="Hu S."/>
            <person name="Shi Y."/>
            <person name="Imelfort M."/>
            <person name="Keller J."/>
            <person name="Hugenholtz P."/>
            <person name="Yuan Z."/>
            <person name="Tyson G.W."/>
        </authorList>
    </citation>
    <scope>NUCLEOTIDE SEQUENCE [LARGE SCALE GENOMIC DNA]</scope>
    <source>
        <strain evidence="2 3">ANME-2d</strain>
    </source>
</reference>
<dbReference type="Proteomes" id="UP000027153">
    <property type="component" value="Unassembled WGS sequence"/>
</dbReference>
<name>A0A062V325_9EURY</name>
<sequence>MNSKDLFKNNDAVSISVGFILMFAVTVLIFSATILSFYTLSQQSEKAAMRESFRTMGSGLAVKITMVDTLASVINSYGGTVNTLEYEFSAPASVADKSYTVNITGPTQEIIMESDNGVRIVAPFNTSTSFTGIKIYSGAVDYVLKYDRSSNSLNIEEQ</sequence>
<keyword evidence="1" id="KW-0472">Membrane</keyword>
<dbReference type="EMBL" id="JMIY01000004">
    <property type="protein sequence ID" value="KCZ71767.1"/>
    <property type="molecule type" value="Genomic_DNA"/>
</dbReference>
<dbReference type="OrthoDB" id="118020at2157"/>
<protein>
    <recommendedName>
        <fullName evidence="4">Flagellin</fullName>
    </recommendedName>
</protein>
<comment type="caution">
    <text evidence="2">The sequence shown here is derived from an EMBL/GenBank/DDBJ whole genome shotgun (WGS) entry which is preliminary data.</text>
</comment>
<evidence type="ECO:0000313" key="2">
    <source>
        <dbReference type="EMBL" id="KCZ71767.1"/>
    </source>
</evidence>
<dbReference type="AlphaFoldDB" id="A0A062V325"/>
<accession>A0A062V325</accession>
<keyword evidence="1" id="KW-1133">Transmembrane helix</keyword>
<keyword evidence="3" id="KW-1185">Reference proteome</keyword>
<evidence type="ECO:0000313" key="3">
    <source>
        <dbReference type="Proteomes" id="UP000027153"/>
    </source>
</evidence>
<feature type="transmembrane region" description="Helical" evidence="1">
    <location>
        <begin position="12"/>
        <end position="40"/>
    </location>
</feature>
<gene>
    <name evidence="2" type="ORF">ANME2D_01822</name>
</gene>
<keyword evidence="1" id="KW-0812">Transmembrane</keyword>
<organism evidence="2 3">
    <name type="scientific">Candidatus Methanoperedens nitratireducens</name>
    <dbReference type="NCBI Taxonomy" id="1392998"/>
    <lineage>
        <taxon>Archaea</taxon>
        <taxon>Methanobacteriati</taxon>
        <taxon>Methanobacteriota</taxon>
        <taxon>Stenosarchaea group</taxon>
        <taxon>Methanomicrobia</taxon>
        <taxon>Methanosarcinales</taxon>
        <taxon>ANME-2 cluster</taxon>
        <taxon>Candidatus Methanoperedentaceae</taxon>
        <taxon>Candidatus Methanoperedens</taxon>
    </lineage>
</organism>
<evidence type="ECO:0000256" key="1">
    <source>
        <dbReference type="SAM" id="Phobius"/>
    </source>
</evidence>
<proteinExistence type="predicted"/>
<evidence type="ECO:0008006" key="4">
    <source>
        <dbReference type="Google" id="ProtNLM"/>
    </source>
</evidence>